<evidence type="ECO:0000313" key="1">
    <source>
        <dbReference type="EMBL" id="CAG8983609.1"/>
    </source>
</evidence>
<keyword evidence="2" id="KW-1185">Reference proteome</keyword>
<organism evidence="1 2">
    <name type="scientific">Hymenoscyphus albidus</name>
    <dbReference type="NCBI Taxonomy" id="595503"/>
    <lineage>
        <taxon>Eukaryota</taxon>
        <taxon>Fungi</taxon>
        <taxon>Dikarya</taxon>
        <taxon>Ascomycota</taxon>
        <taxon>Pezizomycotina</taxon>
        <taxon>Leotiomycetes</taxon>
        <taxon>Helotiales</taxon>
        <taxon>Helotiaceae</taxon>
        <taxon>Hymenoscyphus</taxon>
    </lineage>
</organism>
<evidence type="ECO:0000313" key="2">
    <source>
        <dbReference type="Proteomes" id="UP000701801"/>
    </source>
</evidence>
<reference evidence="1" key="1">
    <citation type="submission" date="2021-07" db="EMBL/GenBank/DDBJ databases">
        <authorList>
            <person name="Durling M."/>
        </authorList>
    </citation>
    <scope>NUCLEOTIDE SEQUENCE</scope>
</reference>
<accession>A0A9N9QCY0</accession>
<proteinExistence type="predicted"/>
<name>A0A9N9QCY0_9HELO</name>
<dbReference type="AlphaFoldDB" id="A0A9N9QCY0"/>
<gene>
    <name evidence="1" type="ORF">HYALB_00004630</name>
</gene>
<dbReference type="EMBL" id="CAJVRM010000731">
    <property type="protein sequence ID" value="CAG8983609.1"/>
    <property type="molecule type" value="Genomic_DNA"/>
</dbReference>
<comment type="caution">
    <text evidence="1">The sequence shown here is derived from an EMBL/GenBank/DDBJ whole genome shotgun (WGS) entry which is preliminary data.</text>
</comment>
<protein>
    <submittedName>
        <fullName evidence="1">Uncharacterized protein</fullName>
    </submittedName>
</protein>
<sequence>MPLARVILTKNLAASRRLSPLLWTFEITQKSVLCIKAYLSAAKFGSTRRSGSTKRSTVMEQQVARLPGADLPHGSSTPIPSLQDYAAELEIAKDHSLG</sequence>
<dbReference type="Proteomes" id="UP000701801">
    <property type="component" value="Unassembled WGS sequence"/>
</dbReference>